<feature type="transmembrane region" description="Helical" evidence="6">
    <location>
        <begin position="156"/>
        <end position="179"/>
    </location>
</feature>
<dbReference type="NCBIfam" id="TIGR02454">
    <property type="entry name" value="ECF_T_CbiQ"/>
    <property type="match status" value="1"/>
</dbReference>
<evidence type="ECO:0000313" key="8">
    <source>
        <dbReference type="Proteomes" id="UP001500620"/>
    </source>
</evidence>
<organism evidence="7 8">
    <name type="scientific">Dactylosporangium darangshiense</name>
    <dbReference type="NCBI Taxonomy" id="579108"/>
    <lineage>
        <taxon>Bacteria</taxon>
        <taxon>Bacillati</taxon>
        <taxon>Actinomycetota</taxon>
        <taxon>Actinomycetes</taxon>
        <taxon>Micromonosporales</taxon>
        <taxon>Micromonosporaceae</taxon>
        <taxon>Dactylosporangium</taxon>
    </lineage>
</organism>
<keyword evidence="8" id="KW-1185">Reference proteome</keyword>
<protein>
    <submittedName>
        <fullName evidence="7">Cobalt ECF transporter T component CbiQ</fullName>
    </submittedName>
</protein>
<dbReference type="InterPro" id="IPR051611">
    <property type="entry name" value="ECF_transporter_component"/>
</dbReference>
<reference evidence="8" key="1">
    <citation type="journal article" date="2019" name="Int. J. Syst. Evol. Microbiol.">
        <title>The Global Catalogue of Microorganisms (GCM) 10K type strain sequencing project: providing services to taxonomists for standard genome sequencing and annotation.</title>
        <authorList>
            <consortium name="The Broad Institute Genomics Platform"/>
            <consortium name="The Broad Institute Genome Sequencing Center for Infectious Disease"/>
            <person name="Wu L."/>
            <person name="Ma J."/>
        </authorList>
    </citation>
    <scope>NUCLEOTIDE SEQUENCE [LARGE SCALE GENOMIC DNA]</scope>
    <source>
        <strain evidence="8">JCM 17441</strain>
    </source>
</reference>
<feature type="transmembrane region" description="Helical" evidence="6">
    <location>
        <begin position="67"/>
        <end position="85"/>
    </location>
</feature>
<sequence>MTAPAQTPTWLLQTEPGLCPCGCIGKRRKGSFVAKTLEGASGVLRQAMFSEDVAAAKGLLQRLDPRVKLVTMIGLLVAVALVHSLPLLAGAYVATVALAVASGLSLTFFIKRVWLFIPIFTGIVVLPATLSVVTPGDILVPLWHWHGHTHGITEQGLHGAGIIVARVATSISLVVLLTLTTPWVRLLAALRALGVPKIFVLIIGMAYRYLFLLLDAVDDMYTARKARTLTGETGKRQVAEGRRFVAAGAGTLFGKAHQLSEEVHQAMTARGYTGNARTLTGFRLRAIDAVWAVAVAALAVALLVADHQVGR</sequence>
<evidence type="ECO:0000313" key="7">
    <source>
        <dbReference type="EMBL" id="GAA4260914.1"/>
    </source>
</evidence>
<feature type="transmembrane region" description="Helical" evidence="6">
    <location>
        <begin position="115"/>
        <end position="136"/>
    </location>
</feature>
<dbReference type="PANTHER" id="PTHR34857:SF2">
    <property type="entry name" value="SLL0384 PROTEIN"/>
    <property type="match status" value="1"/>
</dbReference>
<evidence type="ECO:0000256" key="1">
    <source>
        <dbReference type="ARBA" id="ARBA00004651"/>
    </source>
</evidence>
<keyword evidence="2" id="KW-1003">Cell membrane</keyword>
<comment type="caution">
    <text evidence="7">The sequence shown here is derived from an EMBL/GenBank/DDBJ whole genome shotgun (WGS) entry which is preliminary data.</text>
</comment>
<accession>A0ABP8DPC3</accession>
<dbReference type="EMBL" id="BAABAT010000043">
    <property type="protein sequence ID" value="GAA4260914.1"/>
    <property type="molecule type" value="Genomic_DNA"/>
</dbReference>
<feature type="transmembrane region" description="Helical" evidence="6">
    <location>
        <begin position="91"/>
        <end position="110"/>
    </location>
</feature>
<keyword evidence="5 6" id="KW-0472">Membrane</keyword>
<evidence type="ECO:0000256" key="5">
    <source>
        <dbReference type="ARBA" id="ARBA00023136"/>
    </source>
</evidence>
<evidence type="ECO:0000256" key="2">
    <source>
        <dbReference type="ARBA" id="ARBA00022475"/>
    </source>
</evidence>
<feature type="transmembrane region" description="Helical" evidence="6">
    <location>
        <begin position="186"/>
        <end position="210"/>
    </location>
</feature>
<keyword evidence="4 6" id="KW-1133">Transmembrane helix</keyword>
<evidence type="ECO:0000256" key="6">
    <source>
        <dbReference type="SAM" id="Phobius"/>
    </source>
</evidence>
<evidence type="ECO:0000256" key="3">
    <source>
        <dbReference type="ARBA" id="ARBA00022692"/>
    </source>
</evidence>
<evidence type="ECO:0000256" key="4">
    <source>
        <dbReference type="ARBA" id="ARBA00022989"/>
    </source>
</evidence>
<dbReference type="PANTHER" id="PTHR34857">
    <property type="entry name" value="SLL0384 PROTEIN"/>
    <property type="match status" value="1"/>
</dbReference>
<dbReference type="InterPro" id="IPR003339">
    <property type="entry name" value="ABC/ECF_trnsptr_transmembrane"/>
</dbReference>
<dbReference type="CDD" id="cd16914">
    <property type="entry name" value="EcfT"/>
    <property type="match status" value="1"/>
</dbReference>
<keyword evidence="3 6" id="KW-0812">Transmembrane</keyword>
<dbReference type="RefSeq" id="WP_345137817.1">
    <property type="nucleotide sequence ID" value="NZ_BAABAT010000043.1"/>
</dbReference>
<name>A0ABP8DPC3_9ACTN</name>
<comment type="subcellular location">
    <subcellularLocation>
        <location evidence="1">Cell membrane</location>
        <topology evidence="1">Multi-pass membrane protein</topology>
    </subcellularLocation>
</comment>
<gene>
    <name evidence="7" type="primary">cbiQ</name>
    <name evidence="7" type="ORF">GCM10022255_091460</name>
</gene>
<dbReference type="Proteomes" id="UP001500620">
    <property type="component" value="Unassembled WGS sequence"/>
</dbReference>
<feature type="transmembrane region" description="Helical" evidence="6">
    <location>
        <begin position="289"/>
        <end position="305"/>
    </location>
</feature>
<proteinExistence type="predicted"/>
<dbReference type="InterPro" id="IPR012809">
    <property type="entry name" value="ECF_CbiQ"/>
</dbReference>
<dbReference type="Pfam" id="PF02361">
    <property type="entry name" value="CbiQ"/>
    <property type="match status" value="1"/>
</dbReference>